<proteinExistence type="predicted"/>
<evidence type="ECO:0000313" key="3">
    <source>
        <dbReference type="Proteomes" id="UP001362999"/>
    </source>
</evidence>
<name>A0AAW0DTH8_9AGAR</name>
<reference evidence="2 3" key="1">
    <citation type="journal article" date="2024" name="J Genomics">
        <title>Draft genome sequencing and assembly of Favolaschia claudopus CIRM-BRFM 2984 isolated from oak limbs.</title>
        <authorList>
            <person name="Navarro D."/>
            <person name="Drula E."/>
            <person name="Chaduli D."/>
            <person name="Cazenave R."/>
            <person name="Ahrendt S."/>
            <person name="Wang J."/>
            <person name="Lipzen A."/>
            <person name="Daum C."/>
            <person name="Barry K."/>
            <person name="Grigoriev I.V."/>
            <person name="Favel A."/>
            <person name="Rosso M.N."/>
            <person name="Martin F."/>
        </authorList>
    </citation>
    <scope>NUCLEOTIDE SEQUENCE [LARGE SCALE GENOMIC DNA]</scope>
    <source>
        <strain evidence="2 3">CIRM-BRFM 2984</strain>
    </source>
</reference>
<feature type="compositionally biased region" description="Polar residues" evidence="1">
    <location>
        <begin position="69"/>
        <end position="90"/>
    </location>
</feature>
<accession>A0AAW0DTH8</accession>
<sequence>MNSNSSSNEHGGIANKIKGAAQAIKGLGENVRGTFLGGVDTVAHRDPGSSAKNDAIAAQGREQVEKGMQNMSGGTAGTAPSSVPSNWSSPGTQIGGGIGGGAQTSRGGTMNTGDLHNPYHDPAAENRIPAYDGPGNAQQHLARGTRPVEEPRHHRDDAITTGNPDAFNMGQASRHVPPEYVARTGGPPADAGVYNRGDETV</sequence>
<feature type="compositionally biased region" description="Gly residues" evidence="1">
    <location>
        <begin position="93"/>
        <end position="102"/>
    </location>
</feature>
<feature type="compositionally biased region" description="Basic and acidic residues" evidence="1">
    <location>
        <begin position="146"/>
        <end position="158"/>
    </location>
</feature>
<protein>
    <submittedName>
        <fullName evidence="2">Uncharacterized protein</fullName>
    </submittedName>
</protein>
<evidence type="ECO:0000313" key="2">
    <source>
        <dbReference type="EMBL" id="KAK7055812.1"/>
    </source>
</evidence>
<comment type="caution">
    <text evidence="2">The sequence shown here is derived from an EMBL/GenBank/DDBJ whole genome shotgun (WGS) entry which is preliminary data.</text>
</comment>
<keyword evidence="3" id="KW-1185">Reference proteome</keyword>
<dbReference type="EMBL" id="JAWWNJ010000005">
    <property type="protein sequence ID" value="KAK7055812.1"/>
    <property type="molecule type" value="Genomic_DNA"/>
</dbReference>
<dbReference type="Proteomes" id="UP001362999">
    <property type="component" value="Unassembled WGS sequence"/>
</dbReference>
<gene>
    <name evidence="2" type="ORF">R3P38DRAFT_2849062</name>
</gene>
<evidence type="ECO:0000256" key="1">
    <source>
        <dbReference type="SAM" id="MobiDB-lite"/>
    </source>
</evidence>
<organism evidence="2 3">
    <name type="scientific">Favolaschia claudopus</name>
    <dbReference type="NCBI Taxonomy" id="2862362"/>
    <lineage>
        <taxon>Eukaryota</taxon>
        <taxon>Fungi</taxon>
        <taxon>Dikarya</taxon>
        <taxon>Basidiomycota</taxon>
        <taxon>Agaricomycotina</taxon>
        <taxon>Agaricomycetes</taxon>
        <taxon>Agaricomycetidae</taxon>
        <taxon>Agaricales</taxon>
        <taxon>Marasmiineae</taxon>
        <taxon>Mycenaceae</taxon>
        <taxon>Favolaschia</taxon>
    </lineage>
</organism>
<feature type="region of interest" description="Disordered" evidence="1">
    <location>
        <begin position="42"/>
        <end position="201"/>
    </location>
</feature>
<dbReference type="AlphaFoldDB" id="A0AAW0DTH8"/>